<dbReference type="InterPro" id="IPR012106">
    <property type="entry name" value="Phage_Mu_Gp1"/>
</dbReference>
<reference evidence="1 2" key="1">
    <citation type="submission" date="2019-04" db="EMBL/GenBank/DDBJ databases">
        <title>Draft genome sequence of Gemmobacter aestuarii sp. nov.</title>
        <authorList>
            <person name="Hameed A."/>
            <person name="Lin S.-Y."/>
            <person name="Shahina M."/>
            <person name="Lai W.-A."/>
            <person name="Young C.-C."/>
        </authorList>
    </citation>
    <scope>NUCLEOTIDE SEQUENCE [LARGE SCALE GENOMIC DNA]</scope>
    <source>
        <strain evidence="1 2">CC-PW-75</strain>
    </source>
</reference>
<comment type="caution">
    <text evidence="1">The sequence shown here is derived from an EMBL/GenBank/DDBJ whole genome shotgun (WGS) entry which is preliminary data.</text>
</comment>
<evidence type="ECO:0000313" key="1">
    <source>
        <dbReference type="EMBL" id="THD81538.1"/>
    </source>
</evidence>
<dbReference type="RefSeq" id="WP_136395798.1">
    <property type="nucleotide sequence ID" value="NZ_SSND01000005.1"/>
</dbReference>
<dbReference type="AlphaFoldDB" id="A0A4S3MJT3"/>
<dbReference type="OrthoDB" id="7306769at2"/>
<gene>
    <name evidence="1" type="ORF">E7811_16670</name>
</gene>
<evidence type="ECO:0000313" key="2">
    <source>
        <dbReference type="Proteomes" id="UP000309450"/>
    </source>
</evidence>
<organism evidence="1 2">
    <name type="scientific">Aliigemmobacter aestuarii</name>
    <dbReference type="NCBI Taxonomy" id="1445661"/>
    <lineage>
        <taxon>Bacteria</taxon>
        <taxon>Pseudomonadati</taxon>
        <taxon>Pseudomonadota</taxon>
        <taxon>Alphaproteobacteria</taxon>
        <taxon>Rhodobacterales</taxon>
        <taxon>Paracoccaceae</taxon>
        <taxon>Aliigemmobacter</taxon>
    </lineage>
</organism>
<dbReference type="Proteomes" id="UP000309450">
    <property type="component" value="Unassembled WGS sequence"/>
</dbReference>
<keyword evidence="2" id="KW-1185">Reference proteome</keyword>
<dbReference type="EMBL" id="SSND01000005">
    <property type="protein sequence ID" value="THD81538.1"/>
    <property type="molecule type" value="Genomic_DNA"/>
</dbReference>
<proteinExistence type="predicted"/>
<protein>
    <submittedName>
        <fullName evidence="1">Uncharacterized protein</fullName>
    </submittedName>
</protein>
<name>A0A4S3MJT3_9RHOB</name>
<sequence>MREPDPAKFMPVEAVQALLSERAEMTARMSQMDAEDRVDEAMREGFISPAMRPRAVALCRRDKAAFDGFLAAAPPTFKHLHRMTKEPIRKGVLRINGEIAGTVDDEIAARLGIDPAAMR</sequence>
<dbReference type="Pfam" id="PF10123">
    <property type="entry name" value="Mu-like_Pro"/>
    <property type="match status" value="1"/>
</dbReference>
<accession>A0A4S3MJT3</accession>